<accession>A9WU05</accession>
<evidence type="ECO:0000313" key="5">
    <source>
        <dbReference type="Proteomes" id="UP000002007"/>
    </source>
</evidence>
<keyword evidence="4" id="KW-0378">Hydrolase</keyword>
<dbReference type="PIRSF" id="PIRSF000883">
    <property type="entry name" value="Pesterase_MJ0912"/>
    <property type="match status" value="1"/>
</dbReference>
<sequence length="277" mass="30557">MVGLRRANRPQVDTRRKPSGQPVAWPDGPIALISDLRGNVTAFKAALADIASRDIDAIYNLGDVVGKGPRGSECVRLSKAHCEVTVRGNWDEFLAQESEPNRDEAGWWWHHELTDADLDWLRTLPLVHTIELSGRVIRLVHASAESPHVRIQLAHTQQQFEDMFASTEMTGDSPTPSIVCCGDIHDAYLKVHEGRTLANVGSTGNPLDEPTASYLILEGTLNGSVRDGFSMQFVRVPYDLEAEIAVAQELGMPELQAYAIELRTTVHRGLHARLGLV</sequence>
<dbReference type="RefSeq" id="WP_012246321.1">
    <property type="nucleotide sequence ID" value="NC_010168.1"/>
</dbReference>
<dbReference type="InterPro" id="IPR024654">
    <property type="entry name" value="Calcineurin-like_PHP_lpxH"/>
</dbReference>
<dbReference type="InterPro" id="IPR050126">
    <property type="entry name" value="Ap4A_hydrolase"/>
</dbReference>
<keyword evidence="5" id="KW-1185">Reference proteome</keyword>
<evidence type="ECO:0000256" key="1">
    <source>
        <dbReference type="ARBA" id="ARBA00008950"/>
    </source>
</evidence>
<dbReference type="InterPro" id="IPR011152">
    <property type="entry name" value="Pesterase_MJ0912"/>
</dbReference>
<dbReference type="SUPFAM" id="SSF56300">
    <property type="entry name" value="Metallo-dependent phosphatases"/>
    <property type="match status" value="1"/>
</dbReference>
<dbReference type="EC" id="3.1.3.16" evidence="4"/>
<dbReference type="SMR" id="A9WU05"/>
<dbReference type="Pfam" id="PF12850">
    <property type="entry name" value="Metallophos_2"/>
    <property type="match status" value="1"/>
</dbReference>
<evidence type="ECO:0000313" key="4">
    <source>
        <dbReference type="EMBL" id="ABY24676.1"/>
    </source>
</evidence>
<dbReference type="PANTHER" id="PTHR42850:SF2">
    <property type="entry name" value="BLL5683 PROTEIN"/>
    <property type="match status" value="1"/>
</dbReference>
<dbReference type="GO" id="GO:0005737">
    <property type="term" value="C:cytoplasm"/>
    <property type="evidence" value="ECO:0007669"/>
    <property type="project" value="TreeGrafter"/>
</dbReference>
<organism evidence="4 5">
    <name type="scientific">Renibacterium salmoninarum (strain ATCC 33209 / DSM 20767 / JCM 11484 / NBRC 15589 / NCIMB 2235)</name>
    <dbReference type="NCBI Taxonomy" id="288705"/>
    <lineage>
        <taxon>Bacteria</taxon>
        <taxon>Bacillati</taxon>
        <taxon>Actinomycetota</taxon>
        <taxon>Actinomycetes</taxon>
        <taxon>Micrococcales</taxon>
        <taxon>Micrococcaceae</taxon>
        <taxon>Renibacterium</taxon>
    </lineage>
</organism>
<dbReference type="GO" id="GO:0004722">
    <property type="term" value="F:protein serine/threonine phosphatase activity"/>
    <property type="evidence" value="ECO:0007669"/>
    <property type="project" value="UniProtKB-EC"/>
</dbReference>
<protein>
    <submittedName>
        <fullName evidence="4">Serine/threonine protein phosphatase</fullName>
        <ecNumber evidence="4">3.1.3.16</ecNumber>
    </submittedName>
</protein>
<dbReference type="KEGG" id="rsa:RSal33209_2954"/>
<evidence type="ECO:0000259" key="3">
    <source>
        <dbReference type="Pfam" id="PF12850"/>
    </source>
</evidence>
<name>A9WU05_RENSM</name>
<dbReference type="STRING" id="288705.RSal33209_2954"/>
<dbReference type="EMBL" id="CP000910">
    <property type="protein sequence ID" value="ABY24676.1"/>
    <property type="molecule type" value="Genomic_DNA"/>
</dbReference>
<reference evidence="5" key="1">
    <citation type="journal article" date="2008" name="J. Bacteriol.">
        <title>Genome sequence of the fish pathogen Renibacterium salmoninarum suggests reductive evolution away from an environmental Arthrobacter ancestor.</title>
        <authorList>
            <person name="Wiens G.D."/>
            <person name="Rockey D.D."/>
            <person name="Wu Z."/>
            <person name="Chang J."/>
            <person name="Levy R."/>
            <person name="Crane S."/>
            <person name="Chen D.S."/>
            <person name="Capri G.R."/>
            <person name="Burnett J.R."/>
            <person name="Sudheesh P.S."/>
            <person name="Schipma M.J."/>
            <person name="Burd H."/>
            <person name="Bhattacharyya A."/>
            <person name="Rhodes L.D."/>
            <person name="Kaul R."/>
            <person name="Strom M.S."/>
        </authorList>
    </citation>
    <scope>NUCLEOTIDE SEQUENCE [LARGE SCALE GENOMIC DNA]</scope>
    <source>
        <strain evidence="5">ATCC 33209 / DSM 20767 / JCM 11484 / NBRC 15589 / NCIMB 2235</strain>
    </source>
</reference>
<dbReference type="Gene3D" id="3.60.21.10">
    <property type="match status" value="1"/>
</dbReference>
<dbReference type="HOGENOM" id="CLU_074761_0_1_11"/>
<dbReference type="AlphaFoldDB" id="A9WU05"/>
<feature type="domain" description="Calcineurin-like phosphoesterase" evidence="3">
    <location>
        <begin position="30"/>
        <end position="218"/>
    </location>
</feature>
<dbReference type="Proteomes" id="UP000002007">
    <property type="component" value="Chromosome"/>
</dbReference>
<gene>
    <name evidence="4" type="ordered locus">RSal33209_2954</name>
</gene>
<proteinExistence type="inferred from homology"/>
<evidence type="ECO:0000256" key="2">
    <source>
        <dbReference type="SAM" id="MobiDB-lite"/>
    </source>
</evidence>
<dbReference type="InterPro" id="IPR029052">
    <property type="entry name" value="Metallo-depent_PP-like"/>
</dbReference>
<comment type="similarity">
    <text evidence="1">Belongs to the metallophosphoesterase superfamily. YfcE family.</text>
</comment>
<feature type="region of interest" description="Disordered" evidence="2">
    <location>
        <begin position="1"/>
        <end position="24"/>
    </location>
</feature>
<dbReference type="eggNOG" id="COG0639">
    <property type="taxonomic scope" value="Bacteria"/>
</dbReference>
<dbReference type="PANTHER" id="PTHR42850">
    <property type="entry name" value="METALLOPHOSPHOESTERASE"/>
    <property type="match status" value="1"/>
</dbReference>